<evidence type="ECO:0000256" key="10">
    <source>
        <dbReference type="HAMAP-Rule" id="MF_00144"/>
    </source>
</evidence>
<dbReference type="SUPFAM" id="SSF52402">
    <property type="entry name" value="Adenine nucleotide alpha hydrolases-like"/>
    <property type="match status" value="1"/>
</dbReference>
<comment type="function">
    <text evidence="10">Catalyzes the 2-thiolation of uridine at the wobble position (U34) of tRNA, leading to the formation of s(2)U34.</text>
</comment>
<reference evidence="13 14" key="1">
    <citation type="submission" date="2019-03" db="EMBL/GenBank/DDBJ databases">
        <title>Metabolic potential of uncultured bacteria and archaea associated with petroleum seepage in deep-sea sediments.</title>
        <authorList>
            <person name="Dong X."/>
            <person name="Hubert C."/>
        </authorList>
    </citation>
    <scope>NUCLEOTIDE SEQUENCE [LARGE SCALE GENOMIC DNA]</scope>
    <source>
        <strain evidence="13">E29_bin52</strain>
    </source>
</reference>
<dbReference type="NCBIfam" id="NF001138">
    <property type="entry name" value="PRK00143.1"/>
    <property type="match status" value="1"/>
</dbReference>
<evidence type="ECO:0000259" key="11">
    <source>
        <dbReference type="Pfam" id="PF20258"/>
    </source>
</evidence>
<dbReference type="NCBIfam" id="TIGR00420">
    <property type="entry name" value="trmU"/>
    <property type="match status" value="1"/>
</dbReference>
<dbReference type="InterPro" id="IPR046884">
    <property type="entry name" value="MnmA-like_central"/>
</dbReference>
<dbReference type="InterPro" id="IPR004506">
    <property type="entry name" value="MnmA-like"/>
</dbReference>
<comment type="caution">
    <text evidence="10">Lacks conserved residue(s) required for the propagation of feature annotation.</text>
</comment>
<keyword evidence="5 10" id="KW-0547">Nucleotide-binding</keyword>
<evidence type="ECO:0000256" key="8">
    <source>
        <dbReference type="ARBA" id="ARBA00023157"/>
    </source>
</evidence>
<protein>
    <recommendedName>
        <fullName evidence="10">tRNA-specific 2-thiouridylase MnmA</fullName>
        <ecNumber evidence="10">2.8.1.13</ecNumber>
    </recommendedName>
</protein>
<dbReference type="Gene3D" id="2.40.30.10">
    <property type="entry name" value="Translation factors"/>
    <property type="match status" value="1"/>
</dbReference>
<dbReference type="GO" id="GO:0002143">
    <property type="term" value="P:tRNA wobble position uridine thiolation"/>
    <property type="evidence" value="ECO:0007669"/>
    <property type="project" value="TreeGrafter"/>
</dbReference>
<evidence type="ECO:0000256" key="1">
    <source>
        <dbReference type="ARBA" id="ARBA00022490"/>
    </source>
</evidence>
<dbReference type="GO" id="GO:0005524">
    <property type="term" value="F:ATP binding"/>
    <property type="evidence" value="ECO:0007669"/>
    <property type="project" value="UniProtKB-KW"/>
</dbReference>
<gene>
    <name evidence="10 13" type="primary">mnmA</name>
    <name evidence="13" type="ORF">E3J48_00720</name>
</gene>
<feature type="active site" description="Nucleophile" evidence="10">
    <location>
        <position position="106"/>
    </location>
</feature>
<dbReference type="CDD" id="cd01998">
    <property type="entry name" value="MnmA_TRMU-like"/>
    <property type="match status" value="1"/>
</dbReference>
<keyword evidence="8" id="KW-1015">Disulfide bond</keyword>
<evidence type="ECO:0000256" key="4">
    <source>
        <dbReference type="ARBA" id="ARBA00022694"/>
    </source>
</evidence>
<dbReference type="AlphaFoldDB" id="A0A523WCF9"/>
<feature type="domain" description="tRNA-specific 2-thiouridylase MnmA-like central" evidence="12">
    <location>
        <begin position="219"/>
        <end position="271"/>
    </location>
</feature>
<dbReference type="GO" id="GO:0103016">
    <property type="term" value="F:tRNA-uridine 2-sulfurtransferase activity"/>
    <property type="evidence" value="ECO:0007669"/>
    <property type="project" value="UniProtKB-EC"/>
</dbReference>
<feature type="region of interest" description="Interaction with tRNA" evidence="10">
    <location>
        <begin position="305"/>
        <end position="306"/>
    </location>
</feature>
<dbReference type="FunFam" id="2.40.30.10:FF:000023">
    <property type="entry name" value="tRNA-specific 2-thiouridylase MnmA"/>
    <property type="match status" value="1"/>
</dbReference>
<evidence type="ECO:0000256" key="7">
    <source>
        <dbReference type="ARBA" id="ARBA00022884"/>
    </source>
</evidence>
<evidence type="ECO:0000313" key="13">
    <source>
        <dbReference type="EMBL" id="TET64707.1"/>
    </source>
</evidence>
<dbReference type="HAMAP" id="MF_00144">
    <property type="entry name" value="tRNA_thiouridyl_MnmA"/>
    <property type="match status" value="1"/>
</dbReference>
<dbReference type="InterPro" id="IPR014729">
    <property type="entry name" value="Rossmann-like_a/b/a_fold"/>
</dbReference>
<feature type="site" description="Interaction with tRNA" evidence="10">
    <location>
        <position position="338"/>
    </location>
</feature>
<keyword evidence="7 10" id="KW-0694">RNA-binding</keyword>
<comment type="catalytic activity">
    <reaction evidence="9 10">
        <text>S-sulfanyl-L-cysteinyl-[protein] + uridine(34) in tRNA + AH2 + ATP = 2-thiouridine(34) in tRNA + L-cysteinyl-[protein] + A + AMP + diphosphate + H(+)</text>
        <dbReference type="Rhea" id="RHEA:47032"/>
        <dbReference type="Rhea" id="RHEA-COMP:10131"/>
        <dbReference type="Rhea" id="RHEA-COMP:11726"/>
        <dbReference type="Rhea" id="RHEA-COMP:11727"/>
        <dbReference type="Rhea" id="RHEA-COMP:11728"/>
        <dbReference type="ChEBI" id="CHEBI:13193"/>
        <dbReference type="ChEBI" id="CHEBI:15378"/>
        <dbReference type="ChEBI" id="CHEBI:17499"/>
        <dbReference type="ChEBI" id="CHEBI:29950"/>
        <dbReference type="ChEBI" id="CHEBI:30616"/>
        <dbReference type="ChEBI" id="CHEBI:33019"/>
        <dbReference type="ChEBI" id="CHEBI:61963"/>
        <dbReference type="ChEBI" id="CHEBI:65315"/>
        <dbReference type="ChEBI" id="CHEBI:87170"/>
        <dbReference type="ChEBI" id="CHEBI:456215"/>
        <dbReference type="EC" id="2.8.1.13"/>
    </reaction>
</comment>
<dbReference type="InterPro" id="IPR046885">
    <property type="entry name" value="MnmA-like_C"/>
</dbReference>
<comment type="caution">
    <text evidence="13">The sequence shown here is derived from an EMBL/GenBank/DDBJ whole genome shotgun (WGS) entry which is preliminary data.</text>
</comment>
<comment type="similarity">
    <text evidence="10">Belongs to the MnmA/TRMU family.</text>
</comment>
<keyword evidence="2 10" id="KW-0820">tRNA-binding</keyword>
<dbReference type="PANTHER" id="PTHR11933:SF5">
    <property type="entry name" value="MITOCHONDRIAL TRNA-SPECIFIC 2-THIOURIDYLASE 1"/>
    <property type="match status" value="1"/>
</dbReference>
<feature type="binding site" evidence="10">
    <location>
        <begin position="7"/>
        <end position="14"/>
    </location>
    <ligand>
        <name>ATP</name>
        <dbReference type="ChEBI" id="CHEBI:30616"/>
    </ligand>
</feature>
<dbReference type="FunFam" id="2.30.30.280:FF:000001">
    <property type="entry name" value="tRNA-specific 2-thiouridylase MnmA"/>
    <property type="match status" value="1"/>
</dbReference>
<evidence type="ECO:0000256" key="6">
    <source>
        <dbReference type="ARBA" id="ARBA00022840"/>
    </source>
</evidence>
<comment type="subcellular location">
    <subcellularLocation>
        <location evidence="10">Cytoplasm</location>
    </subcellularLocation>
</comment>
<feature type="site" description="Interaction with tRNA" evidence="10">
    <location>
        <position position="133"/>
    </location>
</feature>
<feature type="binding site" evidence="10">
    <location>
        <position position="132"/>
    </location>
    <ligand>
        <name>ATP</name>
        <dbReference type="ChEBI" id="CHEBI:30616"/>
    </ligand>
</feature>
<evidence type="ECO:0000259" key="12">
    <source>
        <dbReference type="Pfam" id="PF20259"/>
    </source>
</evidence>
<keyword evidence="6 10" id="KW-0067">ATP-binding</keyword>
<dbReference type="Pfam" id="PF03054">
    <property type="entry name" value="tRNA_Me_trans"/>
    <property type="match status" value="1"/>
</dbReference>
<proteinExistence type="inferred from homology"/>
<evidence type="ECO:0000256" key="3">
    <source>
        <dbReference type="ARBA" id="ARBA00022679"/>
    </source>
</evidence>
<dbReference type="Gene3D" id="3.40.50.620">
    <property type="entry name" value="HUPs"/>
    <property type="match status" value="1"/>
</dbReference>
<evidence type="ECO:0000256" key="5">
    <source>
        <dbReference type="ARBA" id="ARBA00022741"/>
    </source>
</evidence>
<dbReference type="GO" id="GO:0005737">
    <property type="term" value="C:cytoplasm"/>
    <property type="evidence" value="ECO:0007669"/>
    <property type="project" value="UniProtKB-SubCell"/>
</dbReference>
<keyword evidence="4 10" id="KW-0819">tRNA processing</keyword>
<dbReference type="Pfam" id="PF20258">
    <property type="entry name" value="tRNA_Me_trans_C"/>
    <property type="match status" value="1"/>
</dbReference>
<evidence type="ECO:0000256" key="2">
    <source>
        <dbReference type="ARBA" id="ARBA00022555"/>
    </source>
</evidence>
<organism evidence="13 14">
    <name type="scientific">Aerophobetes bacterium</name>
    <dbReference type="NCBI Taxonomy" id="2030807"/>
    <lineage>
        <taxon>Bacteria</taxon>
        <taxon>Candidatus Aerophobota</taxon>
    </lineage>
</organism>
<keyword evidence="1 10" id="KW-0963">Cytoplasm</keyword>
<dbReference type="Gene3D" id="2.30.30.280">
    <property type="entry name" value="Adenine nucleotide alpha hydrolases-like domains"/>
    <property type="match status" value="1"/>
</dbReference>
<dbReference type="Proteomes" id="UP000319130">
    <property type="component" value="Unassembled WGS sequence"/>
</dbReference>
<dbReference type="EC" id="2.8.1.13" evidence="10"/>
<feature type="binding site" evidence="10">
    <location>
        <position position="33"/>
    </location>
    <ligand>
        <name>ATP</name>
        <dbReference type="ChEBI" id="CHEBI:30616"/>
    </ligand>
</feature>
<evidence type="ECO:0000256" key="9">
    <source>
        <dbReference type="ARBA" id="ARBA00051542"/>
    </source>
</evidence>
<dbReference type="Pfam" id="PF20259">
    <property type="entry name" value="tRNA_Me_trans_M"/>
    <property type="match status" value="1"/>
</dbReference>
<accession>A0A523WCF9</accession>
<keyword evidence="3 10" id="KW-0808">Transferase</keyword>
<dbReference type="EMBL" id="SOIZ01000035">
    <property type="protein sequence ID" value="TET64707.1"/>
    <property type="molecule type" value="Genomic_DNA"/>
</dbReference>
<dbReference type="GO" id="GO:0000049">
    <property type="term" value="F:tRNA binding"/>
    <property type="evidence" value="ECO:0007669"/>
    <property type="project" value="UniProtKB-KW"/>
</dbReference>
<evidence type="ECO:0000313" key="14">
    <source>
        <dbReference type="Proteomes" id="UP000319130"/>
    </source>
</evidence>
<sequence length="359" mass="40078">MPKVAVAMSGGVDSSVAAALLKEKGYEVIGVTMKVWDGETLPANGTRHACYGPGEEEDLEDARKVAQVLGIPLNIFDLRQEYKIEVLDYFCHEYLSGRTPNPCIRCNRRVKFDALLEKARDTGIEFDYFATGHYARVEHDESKSRYLLKKAKDMAKDQSYFLFALSQEQLSNALFPVGNHSKEEVRKMARDLELGIDDKSESQDFFAGDYSSLLGKVARPGPILNKEGEILGEHRGIPFYTIGQRKGLGISSKEPLYVTAIDQGKNVIVVGPKEEVYGDELVAMELNWIAIQELSRPVDLKAKIRYLHKEAEAMVIPLDEDKVHVKFKEPQMAITPGQAVVFYDDDTVIGGGTIERAGR</sequence>
<feature type="domain" description="tRNA-specific 2-thiouridylase MnmA-like C-terminal" evidence="11">
    <location>
        <begin position="279"/>
        <end position="354"/>
    </location>
</feature>
<feature type="region of interest" description="Interaction with tRNA" evidence="10">
    <location>
        <begin position="156"/>
        <end position="158"/>
    </location>
</feature>
<name>A0A523WCF9_UNCAE</name>
<dbReference type="InterPro" id="IPR023382">
    <property type="entry name" value="MnmA-like_central_sf"/>
</dbReference>
<dbReference type="PANTHER" id="PTHR11933">
    <property type="entry name" value="TRNA 5-METHYLAMINOMETHYL-2-THIOURIDYLATE -METHYLTRANSFERASE"/>
    <property type="match status" value="1"/>
</dbReference>